<feature type="compositionally biased region" description="Basic and acidic residues" evidence="1">
    <location>
        <begin position="1"/>
        <end position="15"/>
    </location>
</feature>
<evidence type="ECO:0000256" key="1">
    <source>
        <dbReference type="SAM" id="MobiDB-lite"/>
    </source>
</evidence>
<dbReference type="KEGG" id="bja:blr6887"/>
<dbReference type="InParanoid" id="Q89F14"/>
<evidence type="ECO:0000313" key="2">
    <source>
        <dbReference type="EMBL" id="BAC52152.1"/>
    </source>
</evidence>
<sequence length="144" mass="15282">MHLRERLDRSNDGQDHTVLPYAHSPTATGFSRAVDVAGKMLARRAFSAAHPHAVSGSQGLPALPAPCRADAAASTAARLAKRDDTRSPLKVKPGWATHTTNPNFGKVEYFCRGGLTALRVFCPSGKRGCLHLVIASAATCPPKL</sequence>
<dbReference type="EMBL" id="BA000040">
    <property type="protein sequence ID" value="BAC52152.1"/>
    <property type="molecule type" value="Genomic_DNA"/>
</dbReference>
<proteinExistence type="predicted"/>
<dbReference type="EnsemblBacteria" id="BAC52152">
    <property type="protein sequence ID" value="BAC52152"/>
    <property type="gene ID" value="BAC52152"/>
</dbReference>
<organism evidence="2 3">
    <name type="scientific">Bradyrhizobium diazoefficiens (strain JCM 10833 / BCRC 13528 / IAM 13628 / NBRC 14792 / USDA 110)</name>
    <dbReference type="NCBI Taxonomy" id="224911"/>
    <lineage>
        <taxon>Bacteria</taxon>
        <taxon>Pseudomonadati</taxon>
        <taxon>Pseudomonadota</taxon>
        <taxon>Alphaproteobacteria</taxon>
        <taxon>Hyphomicrobiales</taxon>
        <taxon>Nitrobacteraceae</taxon>
        <taxon>Bradyrhizobium</taxon>
    </lineage>
</organism>
<dbReference type="OrthoDB" id="8254888at2"/>
<evidence type="ECO:0000313" key="3">
    <source>
        <dbReference type="Proteomes" id="UP000002526"/>
    </source>
</evidence>
<keyword evidence="3" id="KW-1185">Reference proteome</keyword>
<reference evidence="3" key="1">
    <citation type="journal article" date="2002" name="DNA Res.">
        <title>Complete genomic sequence of nitrogen-fixing symbiotic bacterium Bradyrhizobium japonicum USDA110.</title>
        <authorList>
            <person name="Kaneko T."/>
            <person name="Nakamura Y."/>
            <person name="Sato S."/>
            <person name="Minamisawa K."/>
            <person name="Uchiumi T."/>
            <person name="Sasamoto S."/>
            <person name="Watanabe A."/>
            <person name="Idesawa K."/>
            <person name="Iriguchi M."/>
            <person name="Kawashima K."/>
            <person name="Kohara M."/>
            <person name="Matsumoto M."/>
            <person name="Shimpo S."/>
            <person name="Tsuruoka H."/>
            <person name="Wada T."/>
            <person name="Yamada M."/>
            <person name="Tabata S."/>
        </authorList>
    </citation>
    <scope>NUCLEOTIDE SEQUENCE [LARGE SCALE GENOMIC DNA]</scope>
    <source>
        <strain evidence="3">JCM 10833 / BCRC 13528 / IAM 13628 / NBRC 14792 / USDA 110</strain>
    </source>
</reference>
<dbReference type="HOGENOM" id="CLU_1792756_0_0_5"/>
<feature type="region of interest" description="Disordered" evidence="1">
    <location>
        <begin position="1"/>
        <end position="20"/>
    </location>
</feature>
<accession>Q89F14</accession>
<name>Q89F14_BRADU</name>
<protein>
    <submittedName>
        <fullName evidence="2">Blr6887 protein</fullName>
    </submittedName>
</protein>
<gene>
    <name evidence="2" type="ordered locus">blr6887</name>
</gene>
<dbReference type="AlphaFoldDB" id="Q89F14"/>
<dbReference type="Proteomes" id="UP000002526">
    <property type="component" value="Chromosome"/>
</dbReference>